<sequence>TFYNVGLGACGQVNTASDFVVALDSAQWSSGAHCFQRITITANGKSAQATIVDECPFCNNTGLDLSAGLFQFFAPLYTGILHGTWNFV</sequence>
<accession>A0ACB8RBP0</accession>
<evidence type="ECO:0000313" key="2">
    <source>
        <dbReference type="Proteomes" id="UP000814033"/>
    </source>
</evidence>
<keyword evidence="2" id="KW-1185">Reference proteome</keyword>
<feature type="non-terminal residue" evidence="1">
    <location>
        <position position="1"/>
    </location>
</feature>
<evidence type="ECO:0000313" key="1">
    <source>
        <dbReference type="EMBL" id="KAI0041589.1"/>
    </source>
</evidence>
<proteinExistence type="predicted"/>
<organism evidence="1 2">
    <name type="scientific">Auriscalpium vulgare</name>
    <dbReference type="NCBI Taxonomy" id="40419"/>
    <lineage>
        <taxon>Eukaryota</taxon>
        <taxon>Fungi</taxon>
        <taxon>Dikarya</taxon>
        <taxon>Basidiomycota</taxon>
        <taxon>Agaricomycotina</taxon>
        <taxon>Agaricomycetes</taxon>
        <taxon>Russulales</taxon>
        <taxon>Auriscalpiaceae</taxon>
        <taxon>Auriscalpium</taxon>
    </lineage>
</organism>
<gene>
    <name evidence="1" type="ORF">FA95DRAFT_1501246</name>
</gene>
<comment type="caution">
    <text evidence="1">The sequence shown here is derived from an EMBL/GenBank/DDBJ whole genome shotgun (WGS) entry which is preliminary data.</text>
</comment>
<name>A0ACB8RBP0_9AGAM</name>
<dbReference type="Proteomes" id="UP000814033">
    <property type="component" value="Unassembled WGS sequence"/>
</dbReference>
<reference evidence="1" key="2">
    <citation type="journal article" date="2022" name="New Phytol.">
        <title>Evolutionary transition to the ectomycorrhizal habit in the genomes of a hyperdiverse lineage of mushroom-forming fungi.</title>
        <authorList>
            <person name="Looney B."/>
            <person name="Miyauchi S."/>
            <person name="Morin E."/>
            <person name="Drula E."/>
            <person name="Courty P.E."/>
            <person name="Kohler A."/>
            <person name="Kuo A."/>
            <person name="LaButti K."/>
            <person name="Pangilinan J."/>
            <person name="Lipzen A."/>
            <person name="Riley R."/>
            <person name="Andreopoulos W."/>
            <person name="He G."/>
            <person name="Johnson J."/>
            <person name="Nolan M."/>
            <person name="Tritt A."/>
            <person name="Barry K.W."/>
            <person name="Grigoriev I.V."/>
            <person name="Nagy L.G."/>
            <person name="Hibbett D."/>
            <person name="Henrissat B."/>
            <person name="Matheny P.B."/>
            <person name="Labbe J."/>
            <person name="Martin F.M."/>
        </authorList>
    </citation>
    <scope>NUCLEOTIDE SEQUENCE</scope>
    <source>
        <strain evidence="1">FP105234-sp</strain>
    </source>
</reference>
<dbReference type="EMBL" id="MU276114">
    <property type="protein sequence ID" value="KAI0041589.1"/>
    <property type="molecule type" value="Genomic_DNA"/>
</dbReference>
<protein>
    <submittedName>
        <fullName evidence="1">Uncharacterized protein</fullName>
    </submittedName>
</protein>
<reference evidence="1" key="1">
    <citation type="submission" date="2021-02" db="EMBL/GenBank/DDBJ databases">
        <authorList>
            <consortium name="DOE Joint Genome Institute"/>
            <person name="Ahrendt S."/>
            <person name="Looney B.P."/>
            <person name="Miyauchi S."/>
            <person name="Morin E."/>
            <person name="Drula E."/>
            <person name="Courty P.E."/>
            <person name="Chicoki N."/>
            <person name="Fauchery L."/>
            <person name="Kohler A."/>
            <person name="Kuo A."/>
            <person name="Labutti K."/>
            <person name="Pangilinan J."/>
            <person name="Lipzen A."/>
            <person name="Riley R."/>
            <person name="Andreopoulos W."/>
            <person name="He G."/>
            <person name="Johnson J."/>
            <person name="Barry K.W."/>
            <person name="Grigoriev I.V."/>
            <person name="Nagy L."/>
            <person name="Hibbett D."/>
            <person name="Henrissat B."/>
            <person name="Matheny P.B."/>
            <person name="Labbe J."/>
            <person name="Martin F."/>
        </authorList>
    </citation>
    <scope>NUCLEOTIDE SEQUENCE</scope>
    <source>
        <strain evidence="1">FP105234-sp</strain>
    </source>
</reference>